<comment type="caution">
    <text evidence="1">The sequence shown here is derived from an EMBL/GenBank/DDBJ whole genome shotgun (WGS) entry which is preliminary data.</text>
</comment>
<evidence type="ECO:0000313" key="2">
    <source>
        <dbReference type="Proteomes" id="UP000253792"/>
    </source>
</evidence>
<accession>A0A369L8V2</accession>
<dbReference type="EMBL" id="PPTP01000004">
    <property type="protein sequence ID" value="RDB55750.1"/>
    <property type="molecule type" value="Genomic_DNA"/>
</dbReference>
<evidence type="ECO:0000313" key="1">
    <source>
        <dbReference type="EMBL" id="RDB55750.1"/>
    </source>
</evidence>
<gene>
    <name evidence="1" type="ORF">C1880_05955</name>
</gene>
<sequence>MAVASLAIVSIGVWAWHCQVTEQQGYESELMDALRLVSEADETILQIDAIADDPFAAESEGKRQDVLSSVEQTKQLLVDADGKARNVSEKLSDPSVREVANQTVISITARQGMITQGMQLVKTSEDAEQAAKECDAAWQLVLDADAQVREATKLAGRNEVDASKEHSLEAKETFSKSLGQLKALQADYPTADISPLIEYVEKRMEAMDLAVQSDEALTAKNKDEAIARNDAYNAAEEEAATMAAALPSDPKQLVKDAYFATWAEVIRNYAGQRAAAGTSDAVIRDYLGAQGK</sequence>
<name>A0A369L8V2_9ACTN</name>
<dbReference type="AlphaFoldDB" id="A0A369L8V2"/>
<dbReference type="Proteomes" id="UP000253792">
    <property type="component" value="Unassembled WGS sequence"/>
</dbReference>
<proteinExistence type="predicted"/>
<protein>
    <submittedName>
        <fullName evidence="1">Uncharacterized protein</fullName>
    </submittedName>
</protein>
<organism evidence="1 2">
    <name type="scientific">Senegalimassilia anaerobia</name>
    <dbReference type="NCBI Taxonomy" id="1473216"/>
    <lineage>
        <taxon>Bacteria</taxon>
        <taxon>Bacillati</taxon>
        <taxon>Actinomycetota</taxon>
        <taxon>Coriobacteriia</taxon>
        <taxon>Coriobacteriales</taxon>
        <taxon>Coriobacteriaceae</taxon>
        <taxon>Senegalimassilia</taxon>
    </lineage>
</organism>
<keyword evidence="2" id="KW-1185">Reference proteome</keyword>
<reference evidence="1 2" key="1">
    <citation type="journal article" date="2018" name="Elife">
        <title>Discovery and characterization of a prevalent human gut bacterial enzyme sufficient for the inactivation of a family of plant toxins.</title>
        <authorList>
            <person name="Koppel N."/>
            <person name="Bisanz J.E."/>
            <person name="Pandelia M.E."/>
            <person name="Turnbaugh P.J."/>
            <person name="Balskus E.P."/>
        </authorList>
    </citation>
    <scope>NUCLEOTIDE SEQUENCE [LARGE SCALE GENOMIC DNA]</scope>
    <source>
        <strain evidence="2">anaerobia AP69FAA</strain>
    </source>
</reference>